<evidence type="ECO:0000256" key="4">
    <source>
        <dbReference type="ARBA" id="ARBA00022741"/>
    </source>
</evidence>
<proteinExistence type="predicted"/>
<evidence type="ECO:0000256" key="1">
    <source>
        <dbReference type="ARBA" id="ARBA00004236"/>
    </source>
</evidence>
<comment type="subcellular location">
    <subcellularLocation>
        <location evidence="1">Cell membrane</location>
    </subcellularLocation>
</comment>
<feature type="transmembrane region" description="Helical" evidence="8">
    <location>
        <begin position="58"/>
        <end position="78"/>
    </location>
</feature>
<evidence type="ECO:0000256" key="8">
    <source>
        <dbReference type="SAM" id="Phobius"/>
    </source>
</evidence>
<gene>
    <name evidence="10" type="ORF">C8D87_11760</name>
</gene>
<dbReference type="RefSeq" id="WP_112232479.1">
    <property type="nucleotide sequence ID" value="NZ_QLTT01000017.1"/>
</dbReference>
<keyword evidence="6" id="KW-0051">Antiviral defense</keyword>
<feature type="transmembrane region" description="Helical" evidence="8">
    <location>
        <begin position="30"/>
        <end position="52"/>
    </location>
</feature>
<keyword evidence="3 8" id="KW-0812">Transmembrane</keyword>
<keyword evidence="11" id="KW-1185">Reference proteome</keyword>
<organism evidence="10 11">
    <name type="scientific">Lentzea atacamensis</name>
    <dbReference type="NCBI Taxonomy" id="531938"/>
    <lineage>
        <taxon>Bacteria</taxon>
        <taxon>Bacillati</taxon>
        <taxon>Actinomycetota</taxon>
        <taxon>Actinomycetes</taxon>
        <taxon>Pseudonocardiales</taxon>
        <taxon>Pseudonocardiaceae</taxon>
        <taxon>Lentzea</taxon>
    </lineage>
</organism>
<feature type="domain" description="Pycsar effector protein" evidence="9">
    <location>
        <begin position="13"/>
        <end position="154"/>
    </location>
</feature>
<name>A0ABX9DV26_9PSEU</name>
<keyword evidence="4" id="KW-0547">Nucleotide-binding</keyword>
<keyword evidence="2" id="KW-1003">Cell membrane</keyword>
<evidence type="ECO:0000256" key="2">
    <source>
        <dbReference type="ARBA" id="ARBA00022475"/>
    </source>
</evidence>
<accession>A0ABX9DV26</accession>
<protein>
    <recommendedName>
        <fullName evidence="9">Pycsar effector protein domain-containing protein</fullName>
    </recommendedName>
</protein>
<evidence type="ECO:0000313" key="10">
    <source>
        <dbReference type="EMBL" id="RAS58890.1"/>
    </source>
</evidence>
<evidence type="ECO:0000256" key="6">
    <source>
        <dbReference type="ARBA" id="ARBA00023118"/>
    </source>
</evidence>
<comment type="caution">
    <text evidence="10">The sequence shown here is derived from an EMBL/GenBank/DDBJ whole genome shotgun (WGS) entry which is preliminary data.</text>
</comment>
<evidence type="ECO:0000256" key="7">
    <source>
        <dbReference type="ARBA" id="ARBA00023136"/>
    </source>
</evidence>
<keyword evidence="5 8" id="KW-1133">Transmembrane helix</keyword>
<sequence length="158" mass="17029">MAGYSEQVLARVEQAQADVADQLRRADTKVALLLPLFGGFLAGVVALTTRGLPVVAEVLVWLAALPMFLSVLLLLSAVRPRFRVGDRYGFPHFAGFVERPSELLEQFDAEMPATAVAVDVCRLSVIVRAKYTAVRRAVDLLMAGLLLVGVALVVLAVL</sequence>
<dbReference type="Proteomes" id="UP000248714">
    <property type="component" value="Unassembled WGS sequence"/>
</dbReference>
<keyword evidence="7 8" id="KW-0472">Membrane</keyword>
<evidence type="ECO:0000256" key="3">
    <source>
        <dbReference type="ARBA" id="ARBA00022692"/>
    </source>
</evidence>
<evidence type="ECO:0000256" key="5">
    <source>
        <dbReference type="ARBA" id="ARBA00022989"/>
    </source>
</evidence>
<feature type="transmembrane region" description="Helical" evidence="8">
    <location>
        <begin position="137"/>
        <end position="157"/>
    </location>
</feature>
<dbReference type="InterPro" id="IPR043760">
    <property type="entry name" value="PycTM_dom"/>
</dbReference>
<evidence type="ECO:0000259" key="9">
    <source>
        <dbReference type="Pfam" id="PF18967"/>
    </source>
</evidence>
<evidence type="ECO:0000313" key="11">
    <source>
        <dbReference type="Proteomes" id="UP000248714"/>
    </source>
</evidence>
<reference evidence="10 11" key="1">
    <citation type="submission" date="2018-06" db="EMBL/GenBank/DDBJ databases">
        <title>Genomic Encyclopedia of Type Strains, Phase IV (KMG-IV): sequencing the most valuable type-strain genomes for metagenomic binning, comparative biology and taxonomic classification.</title>
        <authorList>
            <person name="Goeker M."/>
        </authorList>
    </citation>
    <scope>NUCLEOTIDE SEQUENCE [LARGE SCALE GENOMIC DNA]</scope>
    <source>
        <strain evidence="10 11">DSM 45479</strain>
    </source>
</reference>
<dbReference type="Pfam" id="PF18967">
    <property type="entry name" value="PycTM"/>
    <property type="match status" value="1"/>
</dbReference>
<dbReference type="EMBL" id="QLTT01000017">
    <property type="protein sequence ID" value="RAS58890.1"/>
    <property type="molecule type" value="Genomic_DNA"/>
</dbReference>